<dbReference type="InterPro" id="IPR050266">
    <property type="entry name" value="AB_hydrolase_sf"/>
</dbReference>
<dbReference type="InParanoid" id="B8MNB3"/>
<organism evidence="2 3">
    <name type="scientific">Talaromyces stipitatus (strain ATCC 10500 / CBS 375.48 / QM 6759 / NRRL 1006)</name>
    <name type="common">Penicillium stipitatum</name>
    <dbReference type="NCBI Taxonomy" id="441959"/>
    <lineage>
        <taxon>Eukaryota</taxon>
        <taxon>Fungi</taxon>
        <taxon>Dikarya</taxon>
        <taxon>Ascomycota</taxon>
        <taxon>Pezizomycotina</taxon>
        <taxon>Eurotiomycetes</taxon>
        <taxon>Eurotiomycetidae</taxon>
        <taxon>Eurotiales</taxon>
        <taxon>Trichocomaceae</taxon>
        <taxon>Talaromyces</taxon>
        <taxon>Talaromyces sect. Talaromyces</taxon>
    </lineage>
</organism>
<evidence type="ECO:0000313" key="2">
    <source>
        <dbReference type="EMBL" id="EED14002.1"/>
    </source>
</evidence>
<dbReference type="VEuPathDB" id="FungiDB:TSTA_102320"/>
<evidence type="ECO:0000313" key="3">
    <source>
        <dbReference type="Proteomes" id="UP000001745"/>
    </source>
</evidence>
<dbReference type="PhylomeDB" id="B8MNB3"/>
<dbReference type="RefSeq" id="XP_002486240.1">
    <property type="nucleotide sequence ID" value="XM_002486195.1"/>
</dbReference>
<sequence>MASNNIHHGEVTISTQPTTPIHYSYVPGGDQTEHGVGYLIVFLSGLHDPRKVWTPVLRFLDKDWPQGIARPAMLLYDRFGSGETAKKHTSEAHDAMDAAKDLRELIICVADKHLQIPANKVTGLPLIFVAHSFGGVIAELYAKQYPRAVAALLLLDPSPTDTDGESWFPDPDASDFKPELLPDGVTTAILRKARAQQRASPYNPNTPNKEGIKWDNLSTYIPEVGTPQLIGPWEGTPILAIMAHDPSPYAEQVRKLTGIPALLTLTYNSPNWFRYLERLAKLVPPHLRKGPTVAKGSGHFIPLEQPKLVAAEVKELIQKLQLLHNVQNSRL</sequence>
<feature type="domain" description="AB hydrolase-1" evidence="1">
    <location>
        <begin position="40"/>
        <end position="311"/>
    </location>
</feature>
<dbReference type="eggNOG" id="ENOG502RYF5">
    <property type="taxonomic scope" value="Eukaryota"/>
</dbReference>
<dbReference type="GeneID" id="8100809"/>
<dbReference type="OrthoDB" id="3466836at2759"/>
<dbReference type="AlphaFoldDB" id="B8MNB3"/>
<name>B8MNB3_TALSN</name>
<dbReference type="OMA" id="HDWETFA"/>
<protein>
    <recommendedName>
        <fullName evidence="1">AB hydrolase-1 domain-containing protein</fullName>
    </recommendedName>
</protein>
<accession>B8MNB3</accession>
<dbReference type="Pfam" id="PF12697">
    <property type="entry name" value="Abhydrolase_6"/>
    <property type="match status" value="1"/>
</dbReference>
<dbReference type="InterPro" id="IPR029058">
    <property type="entry name" value="AB_hydrolase_fold"/>
</dbReference>
<dbReference type="Gene3D" id="3.40.50.1820">
    <property type="entry name" value="alpha/beta hydrolase"/>
    <property type="match status" value="1"/>
</dbReference>
<keyword evidence="3" id="KW-1185">Reference proteome</keyword>
<dbReference type="InterPro" id="IPR000073">
    <property type="entry name" value="AB_hydrolase_1"/>
</dbReference>
<dbReference type="EMBL" id="EQ962658">
    <property type="protein sequence ID" value="EED14002.1"/>
    <property type="molecule type" value="Genomic_DNA"/>
</dbReference>
<dbReference type="SUPFAM" id="SSF53474">
    <property type="entry name" value="alpha/beta-Hydrolases"/>
    <property type="match status" value="1"/>
</dbReference>
<dbReference type="Proteomes" id="UP000001745">
    <property type="component" value="Unassembled WGS sequence"/>
</dbReference>
<reference evidence="3" key="1">
    <citation type="journal article" date="2015" name="Genome Announc.">
        <title>Genome sequence of the AIDS-associated pathogen Penicillium marneffei (ATCC18224) and its near taxonomic relative Talaromyces stipitatus (ATCC10500).</title>
        <authorList>
            <person name="Nierman W.C."/>
            <person name="Fedorova-Abrams N.D."/>
            <person name="Andrianopoulos A."/>
        </authorList>
    </citation>
    <scope>NUCLEOTIDE SEQUENCE [LARGE SCALE GENOMIC DNA]</scope>
    <source>
        <strain evidence="3">ATCC 10500 / CBS 375.48 / QM 6759 / NRRL 1006</strain>
    </source>
</reference>
<dbReference type="PANTHER" id="PTHR43798">
    <property type="entry name" value="MONOACYLGLYCEROL LIPASE"/>
    <property type="match status" value="1"/>
</dbReference>
<proteinExistence type="predicted"/>
<dbReference type="HOGENOM" id="CLU_044619_0_0_1"/>
<evidence type="ECO:0000259" key="1">
    <source>
        <dbReference type="Pfam" id="PF12697"/>
    </source>
</evidence>
<gene>
    <name evidence="2" type="ORF">TSTA_102320</name>
</gene>